<reference evidence="2" key="1">
    <citation type="journal article" date="2020" name="mSystems">
        <title>Genome- and Community-Level Interaction Insights into Carbon Utilization and Element Cycling Functions of Hydrothermarchaeota in Hydrothermal Sediment.</title>
        <authorList>
            <person name="Zhou Z."/>
            <person name="Liu Y."/>
            <person name="Xu W."/>
            <person name="Pan J."/>
            <person name="Luo Z.H."/>
            <person name="Li M."/>
        </authorList>
    </citation>
    <scope>NUCLEOTIDE SEQUENCE [LARGE SCALE GENOMIC DNA]</scope>
    <source>
        <strain evidence="2">HyVt-505</strain>
    </source>
</reference>
<dbReference type="AlphaFoldDB" id="A0A832J8U8"/>
<dbReference type="Proteomes" id="UP000885832">
    <property type="component" value="Unassembled WGS sequence"/>
</dbReference>
<accession>A0A832J8U8</accession>
<evidence type="ECO:0000313" key="2">
    <source>
        <dbReference type="EMBL" id="HHJ80913.1"/>
    </source>
</evidence>
<organism evidence="2">
    <name type="scientific">Candidatus Tenderia electrophaga</name>
    <dbReference type="NCBI Taxonomy" id="1748243"/>
    <lineage>
        <taxon>Bacteria</taxon>
        <taxon>Pseudomonadati</taxon>
        <taxon>Pseudomonadota</taxon>
        <taxon>Gammaproteobacteria</taxon>
        <taxon>Candidatus Tenderiales</taxon>
        <taxon>Candidatus Tenderiaceae</taxon>
        <taxon>Candidatus Tenderia</taxon>
    </lineage>
</organism>
<dbReference type="InterPro" id="IPR016040">
    <property type="entry name" value="NAD(P)-bd_dom"/>
</dbReference>
<sequence length="321" mass="35261">MTAKTICVLGGTGFVGHQLISQLTRAGYYVIAPSRNRERHRSLQVLPKVDVIDADIHDEETLNALFVGCHAVINLTAILNENKRGEFKRVHVELVEKVINACKNAGVTRLLQMTAINADATKGSSQYLRSKGEGEALALAADDLNVTVFRPSVIFGKDDSFFNKFAELLLNLPILPLACPGSRMAPIHVGDVAAVMVKALNDKTTFGQRYDLCGPKSYTLEELVNYTNQLTGKKRTIIPLGDGMSAMLGRIMGMMPFKPFSYDNYLSLQTPAVSDKPFPSQFGITPITVENIVPKYIGAANMRGRYDDIRQKAARDKNQPA</sequence>
<dbReference type="InterPro" id="IPR036291">
    <property type="entry name" value="NAD(P)-bd_dom_sf"/>
</dbReference>
<dbReference type="SUPFAM" id="SSF51735">
    <property type="entry name" value="NAD(P)-binding Rossmann-fold domains"/>
    <property type="match status" value="1"/>
</dbReference>
<dbReference type="PANTHER" id="PTHR12126:SF11">
    <property type="entry name" value="NADH DEHYDROGENASE [UBIQUINONE] 1 ALPHA SUBCOMPLEX SUBUNIT 9, MITOCHONDRIAL"/>
    <property type="match status" value="1"/>
</dbReference>
<dbReference type="CDD" id="cd05271">
    <property type="entry name" value="NDUFA9_like_SDR_a"/>
    <property type="match status" value="1"/>
</dbReference>
<comment type="caution">
    <text evidence="2">The sequence shown here is derived from an EMBL/GenBank/DDBJ whole genome shotgun (WGS) entry which is preliminary data.</text>
</comment>
<proteinExistence type="predicted"/>
<dbReference type="InterPro" id="IPR051207">
    <property type="entry name" value="ComplexI_NDUFA9_subunit"/>
</dbReference>
<dbReference type="Gene3D" id="3.40.50.720">
    <property type="entry name" value="NAD(P)-binding Rossmann-like Domain"/>
    <property type="match status" value="1"/>
</dbReference>
<evidence type="ECO:0000259" key="1">
    <source>
        <dbReference type="Pfam" id="PF13460"/>
    </source>
</evidence>
<dbReference type="GO" id="GO:0044877">
    <property type="term" value="F:protein-containing complex binding"/>
    <property type="evidence" value="ECO:0007669"/>
    <property type="project" value="TreeGrafter"/>
</dbReference>
<dbReference type="EMBL" id="DRNF01000294">
    <property type="protein sequence ID" value="HHJ80913.1"/>
    <property type="molecule type" value="Genomic_DNA"/>
</dbReference>
<feature type="domain" description="NAD(P)-binding" evidence="1">
    <location>
        <begin position="10"/>
        <end position="202"/>
    </location>
</feature>
<protein>
    <submittedName>
        <fullName evidence="2">Complex I NDUFA9 subunit family protein</fullName>
    </submittedName>
</protein>
<gene>
    <name evidence="2" type="ORF">ENJ65_04695</name>
</gene>
<dbReference type="PANTHER" id="PTHR12126">
    <property type="entry name" value="NADH-UBIQUINONE OXIDOREDUCTASE 39 KDA SUBUNIT-RELATED"/>
    <property type="match status" value="1"/>
</dbReference>
<dbReference type="Pfam" id="PF13460">
    <property type="entry name" value="NAD_binding_10"/>
    <property type="match status" value="1"/>
</dbReference>
<name>A0A832J8U8_9GAMM</name>